<keyword evidence="7" id="KW-0732">Signal</keyword>
<evidence type="ECO:0000259" key="18">
    <source>
        <dbReference type="Pfam" id="PF07715"/>
    </source>
</evidence>
<keyword evidence="10 15" id="KW-0798">TonB box</keyword>
<evidence type="ECO:0000256" key="5">
    <source>
        <dbReference type="ARBA" id="ARBA00022496"/>
    </source>
</evidence>
<dbReference type="InterPro" id="IPR037066">
    <property type="entry name" value="Plug_dom_sf"/>
</dbReference>
<evidence type="ECO:0000313" key="19">
    <source>
        <dbReference type="EMBL" id="GHD46646.1"/>
    </source>
</evidence>
<dbReference type="Pfam" id="PF00593">
    <property type="entry name" value="TonB_dep_Rec_b-barrel"/>
    <property type="match status" value="1"/>
</dbReference>
<dbReference type="Gene3D" id="2.170.130.10">
    <property type="entry name" value="TonB-dependent receptor, plug domain"/>
    <property type="match status" value="1"/>
</dbReference>
<reference evidence="19" key="2">
    <citation type="submission" date="2020-09" db="EMBL/GenBank/DDBJ databases">
        <authorList>
            <person name="Sun Q."/>
            <person name="Kim S."/>
        </authorList>
    </citation>
    <scope>NUCLEOTIDE SEQUENCE</scope>
    <source>
        <strain evidence="19">KCTC 42651</strain>
    </source>
</reference>
<evidence type="ECO:0000313" key="20">
    <source>
        <dbReference type="Proteomes" id="UP000630353"/>
    </source>
</evidence>
<dbReference type="PANTHER" id="PTHR32552:SF68">
    <property type="entry name" value="FERRICHROME OUTER MEMBRANE TRANSPORTER_PHAGE RECEPTOR"/>
    <property type="match status" value="1"/>
</dbReference>
<evidence type="ECO:0000256" key="8">
    <source>
        <dbReference type="ARBA" id="ARBA00023004"/>
    </source>
</evidence>
<reference evidence="19" key="1">
    <citation type="journal article" date="2014" name="Int. J. Syst. Evol. Microbiol.">
        <title>Complete genome sequence of Corynebacterium casei LMG S-19264T (=DSM 44701T), isolated from a smear-ripened cheese.</title>
        <authorList>
            <consortium name="US DOE Joint Genome Institute (JGI-PGF)"/>
            <person name="Walter F."/>
            <person name="Albersmeier A."/>
            <person name="Kalinowski J."/>
            <person name="Ruckert C."/>
        </authorList>
    </citation>
    <scope>NUCLEOTIDE SEQUENCE</scope>
    <source>
        <strain evidence="19">KCTC 42651</strain>
    </source>
</reference>
<keyword evidence="4 14" id="KW-1134">Transmembrane beta strand</keyword>
<dbReference type="CDD" id="cd01347">
    <property type="entry name" value="ligand_gated_channel"/>
    <property type="match status" value="1"/>
</dbReference>
<evidence type="ECO:0000259" key="17">
    <source>
        <dbReference type="Pfam" id="PF00593"/>
    </source>
</evidence>
<dbReference type="InterPro" id="IPR000531">
    <property type="entry name" value="Beta-barrel_TonB"/>
</dbReference>
<proteinExistence type="inferred from homology"/>
<evidence type="ECO:0000256" key="9">
    <source>
        <dbReference type="ARBA" id="ARBA00023065"/>
    </source>
</evidence>
<feature type="domain" description="TonB-dependent receptor plug" evidence="18">
    <location>
        <begin position="63"/>
        <end position="163"/>
    </location>
</feature>
<keyword evidence="3 14" id="KW-0813">Transport</keyword>
<keyword evidence="12 19" id="KW-0675">Receptor</keyword>
<keyword evidence="20" id="KW-1185">Reference proteome</keyword>
<keyword evidence="5" id="KW-0410">Iron transport</keyword>
<dbReference type="GO" id="GO:0009279">
    <property type="term" value="C:cell outer membrane"/>
    <property type="evidence" value="ECO:0007669"/>
    <property type="project" value="UniProtKB-SubCell"/>
</dbReference>
<organism evidence="19 20">
    <name type="scientific">Thalassobaculum fulvum</name>
    <dbReference type="NCBI Taxonomy" id="1633335"/>
    <lineage>
        <taxon>Bacteria</taxon>
        <taxon>Pseudomonadati</taxon>
        <taxon>Pseudomonadota</taxon>
        <taxon>Alphaproteobacteria</taxon>
        <taxon>Rhodospirillales</taxon>
        <taxon>Thalassobaculaceae</taxon>
        <taxon>Thalassobaculum</taxon>
    </lineage>
</organism>
<dbReference type="Proteomes" id="UP000630353">
    <property type="component" value="Unassembled WGS sequence"/>
</dbReference>
<evidence type="ECO:0000256" key="6">
    <source>
        <dbReference type="ARBA" id="ARBA00022692"/>
    </source>
</evidence>
<dbReference type="InterPro" id="IPR010105">
    <property type="entry name" value="TonB_sidphr_rcpt"/>
</dbReference>
<dbReference type="Gene3D" id="2.40.170.20">
    <property type="entry name" value="TonB-dependent receptor, beta-barrel domain"/>
    <property type="match status" value="1"/>
</dbReference>
<evidence type="ECO:0000256" key="7">
    <source>
        <dbReference type="ARBA" id="ARBA00022729"/>
    </source>
</evidence>
<dbReference type="PROSITE" id="PS52016">
    <property type="entry name" value="TONB_DEPENDENT_REC_3"/>
    <property type="match status" value="1"/>
</dbReference>
<dbReference type="NCBIfam" id="TIGR01783">
    <property type="entry name" value="TonB-siderophor"/>
    <property type="match status" value="1"/>
</dbReference>
<keyword evidence="11 14" id="KW-0472">Membrane</keyword>
<dbReference type="InterPro" id="IPR039426">
    <property type="entry name" value="TonB-dep_rcpt-like"/>
</dbReference>
<comment type="subcellular location">
    <subcellularLocation>
        <location evidence="1 14">Cell outer membrane</location>
        <topology evidence="1 14">Multi-pass membrane protein</topology>
    </subcellularLocation>
</comment>
<protein>
    <submittedName>
        <fullName evidence="19">Ferrisiderophore receptor</fullName>
    </submittedName>
</protein>
<evidence type="ECO:0000256" key="12">
    <source>
        <dbReference type="ARBA" id="ARBA00023170"/>
    </source>
</evidence>
<evidence type="ECO:0000256" key="4">
    <source>
        <dbReference type="ARBA" id="ARBA00022452"/>
    </source>
</evidence>
<feature type="region of interest" description="Disordered" evidence="16">
    <location>
        <begin position="35"/>
        <end position="58"/>
    </location>
</feature>
<evidence type="ECO:0000256" key="11">
    <source>
        <dbReference type="ARBA" id="ARBA00023136"/>
    </source>
</evidence>
<keyword evidence="9" id="KW-0406">Ion transport</keyword>
<dbReference type="Pfam" id="PF07715">
    <property type="entry name" value="Plug"/>
    <property type="match status" value="1"/>
</dbReference>
<keyword evidence="6 14" id="KW-0812">Transmembrane</keyword>
<keyword evidence="13 14" id="KW-0998">Cell outer membrane</keyword>
<evidence type="ECO:0000256" key="3">
    <source>
        <dbReference type="ARBA" id="ARBA00022448"/>
    </source>
</evidence>
<name>A0A918XQC5_9PROT</name>
<accession>A0A918XQC5</accession>
<dbReference type="AlphaFoldDB" id="A0A918XQC5"/>
<dbReference type="EMBL" id="BMZS01000003">
    <property type="protein sequence ID" value="GHD46646.1"/>
    <property type="molecule type" value="Genomic_DNA"/>
</dbReference>
<keyword evidence="8" id="KW-0408">Iron</keyword>
<evidence type="ECO:0000256" key="10">
    <source>
        <dbReference type="ARBA" id="ARBA00023077"/>
    </source>
</evidence>
<evidence type="ECO:0000256" key="15">
    <source>
        <dbReference type="RuleBase" id="RU003357"/>
    </source>
</evidence>
<evidence type="ECO:0000256" key="1">
    <source>
        <dbReference type="ARBA" id="ARBA00004571"/>
    </source>
</evidence>
<dbReference type="InterPro" id="IPR012910">
    <property type="entry name" value="Plug_dom"/>
</dbReference>
<gene>
    <name evidence="19" type="primary">bfrI</name>
    <name evidence="19" type="ORF">GCM10017083_16020</name>
</gene>
<evidence type="ECO:0000256" key="16">
    <source>
        <dbReference type="SAM" id="MobiDB-lite"/>
    </source>
</evidence>
<feature type="domain" description="TonB-dependent receptor-like beta-barrel" evidence="17">
    <location>
        <begin position="239"/>
        <end position="665"/>
    </location>
</feature>
<comment type="similarity">
    <text evidence="2 14 15">Belongs to the TonB-dependent receptor family.</text>
</comment>
<dbReference type="PANTHER" id="PTHR32552">
    <property type="entry name" value="FERRICHROME IRON RECEPTOR-RELATED"/>
    <property type="match status" value="1"/>
</dbReference>
<dbReference type="GO" id="GO:0015344">
    <property type="term" value="F:siderophore uptake transmembrane transporter activity"/>
    <property type="evidence" value="ECO:0007669"/>
    <property type="project" value="TreeGrafter"/>
</dbReference>
<evidence type="ECO:0000256" key="14">
    <source>
        <dbReference type="PROSITE-ProRule" id="PRU01360"/>
    </source>
</evidence>
<evidence type="ECO:0000256" key="13">
    <source>
        <dbReference type="ARBA" id="ARBA00023237"/>
    </source>
</evidence>
<feature type="compositionally biased region" description="Polar residues" evidence="16">
    <location>
        <begin position="49"/>
        <end position="58"/>
    </location>
</feature>
<dbReference type="GO" id="GO:0038023">
    <property type="term" value="F:signaling receptor activity"/>
    <property type="evidence" value="ECO:0007669"/>
    <property type="project" value="InterPro"/>
</dbReference>
<dbReference type="SUPFAM" id="SSF56935">
    <property type="entry name" value="Porins"/>
    <property type="match status" value="1"/>
</dbReference>
<dbReference type="InterPro" id="IPR036942">
    <property type="entry name" value="Beta-barrel_TonB_sf"/>
</dbReference>
<evidence type="ECO:0000256" key="2">
    <source>
        <dbReference type="ARBA" id="ARBA00009810"/>
    </source>
</evidence>
<dbReference type="GO" id="GO:0015891">
    <property type="term" value="P:siderophore transport"/>
    <property type="evidence" value="ECO:0007669"/>
    <property type="project" value="InterPro"/>
</dbReference>
<comment type="caution">
    <text evidence="19">The sequence shown here is derived from an EMBL/GenBank/DDBJ whole genome shotgun (WGS) entry which is preliminary data.</text>
</comment>
<sequence>MALISTLTAAPAHAQTVTGTSASDSVVLEPVTVEGTGQRTGGSLGPTIPRSSGTATKTDTPVTEISRSISIETRQQIVDKGGQRLEDTYLYSAGVRGGTYGYDLRGNWASIRGFDIPAEYLDGLQFDNSLYYNNTLPEVPLLERVEIIKGPAGSLYGNSTVGGLLNAVSKRPEAETSRRITAEYGTHERKQTTLDVTGRIDEQGKVLGRFVGLLRDSETQVDHGRNDAIALAPSLTFRPTPDTDITVLGRYQKQDGTPDTQFLSRYGTVEPAYNGRYLSTGTFVGEPGFDKLEAESAAITIDADHRLNDIWSLGGAVRYSESNSHYNHAWWAYADYPTRYASDGTIDRTFYTQYGSTQILVGDVNATADFRTGPVTHKLLFGAAYNDTTADNDTGYGTSTGRIDPFNPVYTGIPSITVADTPAVNFKQAGVYAQDQLRIYDRWLVTAGARWDQVETDNPNSGINASDSDITVNLGLMYKFDNGISPYVSYNESFRQENFGTDVNGASFDPTRGVQYEVGVKYEIPGVPSLITASVFEITKSNILVTDPDNPTYKVQSGEATSRGFELEGQVKLGEFEVEANYAFLKTEGDDGEPLYGIPDHAASTWVTWRPGGTWEGFKAGAGVRYVGSSHGYSGADGADSYTLGDAMIGYEFDTWDLTLNVRNLTDETYVTSADSTTGYYGERRTIVLRLGVNF</sequence>